<protein>
    <recommendedName>
        <fullName evidence="10">Beta-glucosidase</fullName>
    </recommendedName>
</protein>
<reference evidence="7 9" key="2">
    <citation type="journal article" date="2013" name="Nature">
        <title>Insights into bilaterian evolution from three spiralian genomes.</title>
        <authorList>
            <person name="Simakov O."/>
            <person name="Marletaz F."/>
            <person name="Cho S.J."/>
            <person name="Edsinger-Gonzales E."/>
            <person name="Havlak P."/>
            <person name="Hellsten U."/>
            <person name="Kuo D.H."/>
            <person name="Larsson T."/>
            <person name="Lv J."/>
            <person name="Arendt D."/>
            <person name="Savage R."/>
            <person name="Osoegawa K."/>
            <person name="de Jong P."/>
            <person name="Grimwood J."/>
            <person name="Chapman J.A."/>
            <person name="Shapiro H."/>
            <person name="Aerts A."/>
            <person name="Otillar R.P."/>
            <person name="Terry A.Y."/>
            <person name="Boore J.L."/>
            <person name="Grigoriev I.V."/>
            <person name="Lindberg D.R."/>
            <person name="Seaver E.C."/>
            <person name="Weisblat D.A."/>
            <person name="Putnam N.H."/>
            <person name="Rokhsar D.S."/>
        </authorList>
    </citation>
    <scope>NUCLEOTIDE SEQUENCE</scope>
    <source>
        <strain evidence="7 9">I ESC-2004</strain>
    </source>
</reference>
<dbReference type="OrthoDB" id="65569at2759"/>
<evidence type="ECO:0000256" key="5">
    <source>
        <dbReference type="ARBA" id="ARBA00023295"/>
    </source>
</evidence>
<dbReference type="STRING" id="283909.R7TDT2"/>
<dbReference type="Proteomes" id="UP000014760">
    <property type="component" value="Unassembled WGS sequence"/>
</dbReference>
<dbReference type="Pfam" id="PF00232">
    <property type="entry name" value="Glyco_hydro_1"/>
    <property type="match status" value="1"/>
</dbReference>
<dbReference type="PRINTS" id="PR00131">
    <property type="entry name" value="GLHYDRLASE1"/>
</dbReference>
<keyword evidence="9" id="KW-1185">Reference proteome</keyword>
<dbReference type="Gene3D" id="3.20.20.80">
    <property type="entry name" value="Glycosidases"/>
    <property type="match status" value="1"/>
</dbReference>
<dbReference type="GO" id="GO:0005975">
    <property type="term" value="P:carbohydrate metabolic process"/>
    <property type="evidence" value="ECO:0007669"/>
    <property type="project" value="InterPro"/>
</dbReference>
<evidence type="ECO:0000256" key="6">
    <source>
        <dbReference type="RuleBase" id="RU003690"/>
    </source>
</evidence>
<keyword evidence="3" id="KW-0378">Hydrolase</keyword>
<dbReference type="SUPFAM" id="SSF51445">
    <property type="entry name" value="(Trans)glycosidases"/>
    <property type="match status" value="1"/>
</dbReference>
<evidence type="ECO:0000256" key="2">
    <source>
        <dbReference type="ARBA" id="ARBA00011738"/>
    </source>
</evidence>
<dbReference type="InterPro" id="IPR017853">
    <property type="entry name" value="GH"/>
</dbReference>
<keyword evidence="4" id="KW-0325">Glycoprotein</keyword>
<dbReference type="EMBL" id="KB310391">
    <property type="protein sequence ID" value="ELT91672.1"/>
    <property type="molecule type" value="Genomic_DNA"/>
</dbReference>
<dbReference type="HOGENOM" id="CLU_001859_1_3_1"/>
<name>R7TDT2_CAPTE</name>
<keyword evidence="5" id="KW-0326">Glycosidase</keyword>
<evidence type="ECO:0000313" key="9">
    <source>
        <dbReference type="Proteomes" id="UP000014760"/>
    </source>
</evidence>
<dbReference type="PROSITE" id="PS00653">
    <property type="entry name" value="GLYCOSYL_HYDROL_F1_2"/>
    <property type="match status" value="1"/>
</dbReference>
<dbReference type="PANTHER" id="PTHR10353:SF36">
    <property type="entry name" value="LP05116P"/>
    <property type="match status" value="1"/>
</dbReference>
<evidence type="ECO:0008006" key="10">
    <source>
        <dbReference type="Google" id="ProtNLM"/>
    </source>
</evidence>
<evidence type="ECO:0000256" key="1">
    <source>
        <dbReference type="ARBA" id="ARBA00010838"/>
    </source>
</evidence>
<accession>R7TDT2</accession>
<dbReference type="EnsemblMetazoa" id="CapteT166781">
    <property type="protein sequence ID" value="CapteP166781"/>
    <property type="gene ID" value="CapteG166781"/>
</dbReference>
<dbReference type="AlphaFoldDB" id="R7TDT2"/>
<comment type="subunit">
    <text evidence="2">Homodimer.</text>
</comment>
<sequence>MADEKRDEFLQGVFPEGFAWATATASYQIEGAWKEDGKGESIWDRFAHTPGKVYEGHNGDIACDSYHKYDEDIKLMKSLGLTHYRFSIAWPRIFPDGTAASLNQKGLDFYNKFIDALLAANVIPMVTLYHWDLPQTLQDKGGWPNPEIADHFNDYADICFKTFGDRVKMWITLNEPICSTYLGYGIGMHAPGIKDPLNAMFKTAHTLIRAHTKAYRTYESKYKAQQKGVCGITMNSDWDEPKDPRNKDDVEAAERVLQYKLGWYASPIFGKAGDYPAVMKKNLEQKAGLLGLPGSPLPEFTEEEKQLNKGASDFFGLNYYSSRLITNDTSGDPAHIAGLMDAEETTDPSWPRAKSKWLFSVPWGLRKLINWITAEYGRPQIWITENGSSDDGELNDEFRINYYRKHINEVMKATIVDGCDVRGYTAWSLLDNFEWAEGYSEHFGLHSVDFNDPERKRIAKKSAGFIAEVIKNNGFPGEEATTHL</sequence>
<comment type="similarity">
    <text evidence="1 6">Belongs to the glycosyl hydrolase 1 family.</text>
</comment>
<organism evidence="7">
    <name type="scientific">Capitella teleta</name>
    <name type="common">Polychaete worm</name>
    <dbReference type="NCBI Taxonomy" id="283909"/>
    <lineage>
        <taxon>Eukaryota</taxon>
        <taxon>Metazoa</taxon>
        <taxon>Spiralia</taxon>
        <taxon>Lophotrochozoa</taxon>
        <taxon>Annelida</taxon>
        <taxon>Polychaeta</taxon>
        <taxon>Sedentaria</taxon>
        <taxon>Scolecida</taxon>
        <taxon>Capitellidae</taxon>
        <taxon>Capitella</taxon>
    </lineage>
</organism>
<dbReference type="InterPro" id="IPR001360">
    <property type="entry name" value="Glyco_hydro_1"/>
</dbReference>
<dbReference type="InterPro" id="IPR033132">
    <property type="entry name" value="GH_1_N_CS"/>
</dbReference>
<dbReference type="OMA" id="IAHEINP"/>
<evidence type="ECO:0000256" key="3">
    <source>
        <dbReference type="ARBA" id="ARBA00022801"/>
    </source>
</evidence>
<proteinExistence type="inferred from homology"/>
<dbReference type="FunCoup" id="R7TDT2">
    <property type="interactions" value="4"/>
</dbReference>
<dbReference type="EMBL" id="AMQN01002904">
    <property type="status" value="NOT_ANNOTATED_CDS"/>
    <property type="molecule type" value="Genomic_DNA"/>
</dbReference>
<reference evidence="9" key="1">
    <citation type="submission" date="2012-12" db="EMBL/GenBank/DDBJ databases">
        <authorList>
            <person name="Hellsten U."/>
            <person name="Grimwood J."/>
            <person name="Chapman J.A."/>
            <person name="Shapiro H."/>
            <person name="Aerts A."/>
            <person name="Otillar R.P."/>
            <person name="Terry A.Y."/>
            <person name="Boore J.L."/>
            <person name="Simakov O."/>
            <person name="Marletaz F."/>
            <person name="Cho S.-J."/>
            <person name="Edsinger-Gonzales E."/>
            <person name="Havlak P."/>
            <person name="Kuo D.-H."/>
            <person name="Larsson T."/>
            <person name="Lv J."/>
            <person name="Arendt D."/>
            <person name="Savage R."/>
            <person name="Osoegawa K."/>
            <person name="de Jong P."/>
            <person name="Lindberg D.R."/>
            <person name="Seaver E.C."/>
            <person name="Weisblat D.A."/>
            <person name="Putnam N.H."/>
            <person name="Grigoriev I.V."/>
            <person name="Rokhsar D.S."/>
        </authorList>
    </citation>
    <scope>NUCLEOTIDE SEQUENCE</scope>
    <source>
        <strain evidence="9">I ESC-2004</strain>
    </source>
</reference>
<evidence type="ECO:0000256" key="4">
    <source>
        <dbReference type="ARBA" id="ARBA00023180"/>
    </source>
</evidence>
<dbReference type="GO" id="GO:0004553">
    <property type="term" value="F:hydrolase activity, hydrolyzing O-glycosyl compounds"/>
    <property type="evidence" value="ECO:0007669"/>
    <property type="project" value="InterPro"/>
</dbReference>
<evidence type="ECO:0000313" key="7">
    <source>
        <dbReference type="EMBL" id="ELT91672.1"/>
    </source>
</evidence>
<dbReference type="PANTHER" id="PTHR10353">
    <property type="entry name" value="GLYCOSYL HYDROLASE"/>
    <property type="match status" value="1"/>
</dbReference>
<reference evidence="8" key="3">
    <citation type="submission" date="2015-06" db="UniProtKB">
        <authorList>
            <consortium name="EnsemblMetazoa"/>
        </authorList>
    </citation>
    <scope>IDENTIFICATION</scope>
</reference>
<dbReference type="FunFam" id="3.20.20.80:FF:000013">
    <property type="entry name" value="lactase-phlorizin hydrolase"/>
    <property type="match status" value="1"/>
</dbReference>
<evidence type="ECO:0000313" key="8">
    <source>
        <dbReference type="EnsemblMetazoa" id="CapteP166781"/>
    </source>
</evidence>
<gene>
    <name evidence="7" type="ORF">CAPTEDRAFT_166781</name>
</gene>